<dbReference type="RefSeq" id="XP_036626993.1">
    <property type="nucleotide sequence ID" value="XM_036781138.1"/>
</dbReference>
<name>A0A8H7DLP2_PLEOS</name>
<reference evidence="2" key="1">
    <citation type="submission" date="2019-07" db="EMBL/GenBank/DDBJ databases">
        <authorList>
            <person name="Palmer J.M."/>
        </authorList>
    </citation>
    <scope>NUCLEOTIDE SEQUENCE</scope>
    <source>
        <strain evidence="2">PC9</strain>
    </source>
</reference>
<comment type="caution">
    <text evidence="2">The sequence shown here is derived from an EMBL/GenBank/DDBJ whole genome shotgun (WGS) entry which is preliminary data.</text>
</comment>
<gene>
    <name evidence="2" type="ORF">PC9H_011655</name>
</gene>
<protein>
    <submittedName>
        <fullName evidence="2">Uncharacterized protein</fullName>
    </submittedName>
</protein>
<evidence type="ECO:0000256" key="1">
    <source>
        <dbReference type="SAM" id="MobiDB-lite"/>
    </source>
</evidence>
<feature type="region of interest" description="Disordered" evidence="1">
    <location>
        <begin position="80"/>
        <end position="122"/>
    </location>
</feature>
<evidence type="ECO:0000313" key="3">
    <source>
        <dbReference type="Proteomes" id="UP000623687"/>
    </source>
</evidence>
<evidence type="ECO:0000313" key="2">
    <source>
        <dbReference type="EMBL" id="KAF7421135.1"/>
    </source>
</evidence>
<dbReference type="GeneID" id="59381473"/>
<proteinExistence type="predicted"/>
<organism evidence="2 3">
    <name type="scientific">Pleurotus ostreatus</name>
    <name type="common">Oyster mushroom</name>
    <name type="synonym">White-rot fungus</name>
    <dbReference type="NCBI Taxonomy" id="5322"/>
    <lineage>
        <taxon>Eukaryota</taxon>
        <taxon>Fungi</taxon>
        <taxon>Dikarya</taxon>
        <taxon>Basidiomycota</taxon>
        <taxon>Agaricomycotina</taxon>
        <taxon>Agaricomycetes</taxon>
        <taxon>Agaricomycetidae</taxon>
        <taxon>Agaricales</taxon>
        <taxon>Pleurotineae</taxon>
        <taxon>Pleurotaceae</taxon>
        <taxon>Pleurotus</taxon>
    </lineage>
</organism>
<dbReference type="EMBL" id="JACETU010000009">
    <property type="protein sequence ID" value="KAF7421135.1"/>
    <property type="molecule type" value="Genomic_DNA"/>
</dbReference>
<sequence length="131" mass="13519">MSEICGITAYIAQMTPLMTGGTKDERTMIIAPAAAPIITVTPRAIISTPISILLFVAALLVAPAATELKTEDAALTREVASPATELRNEEAELTAAEAAEEAAEAEADCDASADESSDEAEAELAAVALMR</sequence>
<keyword evidence="3" id="KW-1185">Reference proteome</keyword>
<dbReference type="AlphaFoldDB" id="A0A8H7DLP2"/>
<accession>A0A8H7DLP2</accession>
<dbReference type="Proteomes" id="UP000623687">
    <property type="component" value="Unassembled WGS sequence"/>
</dbReference>
<feature type="compositionally biased region" description="Acidic residues" evidence="1">
    <location>
        <begin position="98"/>
        <end position="122"/>
    </location>
</feature>
<dbReference type="VEuPathDB" id="FungiDB:PC9H_011655"/>